<dbReference type="EMBL" id="CM016560">
    <property type="protein sequence ID" value="TKV93606.1"/>
    <property type="molecule type" value="Genomic_DNA"/>
</dbReference>
<sequence>MPVIQSLVFVLWVQFFQMPDDGFNQDVYQIGLFLAVI</sequence>
<dbReference type="Proteomes" id="UP000298652">
    <property type="component" value="Chromosome 9"/>
</dbReference>
<name>A0A4U6T999_SETVI</name>
<organism evidence="1 2">
    <name type="scientific">Setaria viridis</name>
    <name type="common">Green bristlegrass</name>
    <name type="synonym">Setaria italica subsp. viridis</name>
    <dbReference type="NCBI Taxonomy" id="4556"/>
    <lineage>
        <taxon>Eukaryota</taxon>
        <taxon>Viridiplantae</taxon>
        <taxon>Streptophyta</taxon>
        <taxon>Embryophyta</taxon>
        <taxon>Tracheophyta</taxon>
        <taxon>Spermatophyta</taxon>
        <taxon>Magnoliopsida</taxon>
        <taxon>Liliopsida</taxon>
        <taxon>Poales</taxon>
        <taxon>Poaceae</taxon>
        <taxon>PACMAD clade</taxon>
        <taxon>Panicoideae</taxon>
        <taxon>Panicodae</taxon>
        <taxon>Paniceae</taxon>
        <taxon>Cenchrinae</taxon>
        <taxon>Setaria</taxon>
    </lineage>
</organism>
<proteinExistence type="predicted"/>
<dbReference type="AlphaFoldDB" id="A0A4U6T999"/>
<evidence type="ECO:0000313" key="2">
    <source>
        <dbReference type="Proteomes" id="UP000298652"/>
    </source>
</evidence>
<accession>A0A4U6T999</accession>
<reference evidence="1" key="1">
    <citation type="submission" date="2019-03" db="EMBL/GenBank/DDBJ databases">
        <title>WGS assembly of Setaria viridis.</title>
        <authorList>
            <person name="Huang P."/>
            <person name="Jenkins J."/>
            <person name="Grimwood J."/>
            <person name="Barry K."/>
            <person name="Healey A."/>
            <person name="Mamidi S."/>
            <person name="Sreedasyam A."/>
            <person name="Shu S."/>
            <person name="Feldman M."/>
            <person name="Wu J."/>
            <person name="Yu Y."/>
            <person name="Chen C."/>
            <person name="Johnson J."/>
            <person name="Rokhsar D."/>
            <person name="Baxter I."/>
            <person name="Schmutz J."/>
            <person name="Brutnell T."/>
            <person name="Kellogg E."/>
        </authorList>
    </citation>
    <scope>NUCLEOTIDE SEQUENCE [LARGE SCALE GENOMIC DNA]</scope>
</reference>
<evidence type="ECO:0000313" key="1">
    <source>
        <dbReference type="EMBL" id="TKV93606.1"/>
    </source>
</evidence>
<gene>
    <name evidence="1" type="ORF">SEVIR_9G236650v2</name>
</gene>
<protein>
    <submittedName>
        <fullName evidence="1">Uncharacterized protein</fullName>
    </submittedName>
</protein>
<dbReference type="Gramene" id="TKV93606">
    <property type="protein sequence ID" value="TKV93606"/>
    <property type="gene ID" value="SEVIR_9G236650v2"/>
</dbReference>
<keyword evidence="2" id="KW-1185">Reference proteome</keyword>